<dbReference type="PANTHER" id="PTHR28208:SF1">
    <property type="entry name" value="FILAMENT ORGANIZATION PROTEIN APP1-LIKE, PUTATIVE (AFU_ORTHOLOGUE AFUA_1G06650)-RELATED"/>
    <property type="match status" value="1"/>
</dbReference>
<dbReference type="OrthoDB" id="2117591at2759"/>
<feature type="domain" description="Phosphatidate phosphatase APP1 catalytic" evidence="3">
    <location>
        <begin position="232"/>
        <end position="382"/>
    </location>
</feature>
<dbReference type="Pfam" id="PF09949">
    <property type="entry name" value="APP1_cat"/>
    <property type="match status" value="1"/>
</dbReference>
<evidence type="ECO:0000313" key="5">
    <source>
        <dbReference type="Proteomes" id="UP001153069"/>
    </source>
</evidence>
<gene>
    <name evidence="4" type="ORF">SEMRO_1323_G262640.1</name>
</gene>
<protein>
    <submittedName>
        <fullName evidence="4">Uncharacterized conserved protein (DUF2183)</fullName>
    </submittedName>
</protein>
<keyword evidence="5" id="KW-1185">Reference proteome</keyword>
<comment type="caution">
    <text evidence="4">The sequence shown here is derived from an EMBL/GenBank/DDBJ whole genome shotgun (WGS) entry which is preliminary data.</text>
</comment>
<dbReference type="GO" id="GO:0008195">
    <property type="term" value="F:phosphatidate phosphatase activity"/>
    <property type="evidence" value="ECO:0007669"/>
    <property type="project" value="InterPro"/>
</dbReference>
<feature type="compositionally biased region" description="Basic residues" evidence="1">
    <location>
        <begin position="63"/>
        <end position="72"/>
    </location>
</feature>
<dbReference type="InterPro" id="IPR052935">
    <property type="entry name" value="Mg2+_PAP"/>
</dbReference>
<evidence type="ECO:0000259" key="3">
    <source>
        <dbReference type="Pfam" id="PF09949"/>
    </source>
</evidence>
<reference evidence="4" key="1">
    <citation type="submission" date="2020-06" db="EMBL/GenBank/DDBJ databases">
        <authorList>
            <consortium name="Plant Systems Biology data submission"/>
        </authorList>
    </citation>
    <scope>NUCLEOTIDE SEQUENCE</scope>
    <source>
        <strain evidence="4">D6</strain>
    </source>
</reference>
<proteinExistence type="predicted"/>
<dbReference type="EMBL" id="CAICTM010001321">
    <property type="protein sequence ID" value="CAB9522609.1"/>
    <property type="molecule type" value="Genomic_DNA"/>
</dbReference>
<keyword evidence="2" id="KW-0732">Signal</keyword>
<feature type="region of interest" description="Disordered" evidence="1">
    <location>
        <begin position="38"/>
        <end position="72"/>
    </location>
</feature>
<organism evidence="4 5">
    <name type="scientific">Seminavis robusta</name>
    <dbReference type="NCBI Taxonomy" id="568900"/>
    <lineage>
        <taxon>Eukaryota</taxon>
        <taxon>Sar</taxon>
        <taxon>Stramenopiles</taxon>
        <taxon>Ochrophyta</taxon>
        <taxon>Bacillariophyta</taxon>
        <taxon>Bacillariophyceae</taxon>
        <taxon>Bacillariophycidae</taxon>
        <taxon>Naviculales</taxon>
        <taxon>Naviculaceae</taxon>
        <taxon>Seminavis</taxon>
    </lineage>
</organism>
<feature type="signal peptide" evidence="2">
    <location>
        <begin position="1"/>
        <end position="28"/>
    </location>
</feature>
<evidence type="ECO:0000256" key="2">
    <source>
        <dbReference type="SAM" id="SignalP"/>
    </source>
</evidence>
<dbReference type="InterPro" id="IPR019236">
    <property type="entry name" value="APP1_cat"/>
</dbReference>
<dbReference type="AlphaFoldDB" id="A0A9N8EM76"/>
<dbReference type="PANTHER" id="PTHR28208">
    <property type="entry name" value="PHOSPHATIDATE PHOSPHATASE APP1"/>
    <property type="match status" value="1"/>
</dbReference>
<name>A0A9N8EM76_9STRA</name>
<feature type="chain" id="PRO_5040209613" evidence="2">
    <location>
        <begin position="29"/>
        <end position="434"/>
    </location>
</feature>
<evidence type="ECO:0000313" key="4">
    <source>
        <dbReference type="EMBL" id="CAB9522609.1"/>
    </source>
</evidence>
<accession>A0A9N8EM76</accession>
<dbReference type="Proteomes" id="UP001153069">
    <property type="component" value="Unassembled WGS sequence"/>
</dbReference>
<evidence type="ECO:0000256" key="1">
    <source>
        <dbReference type="SAM" id="MobiDB-lite"/>
    </source>
</evidence>
<sequence>MKSHQTPTRWWRLMPLALLLASHQSSFASALISRGSSTRTVDATAATPTKIAGSPPSASNNDKKKRKSRRARIKHDEKVVFFPTAARRSEDGKGWDIPIHGWIYEPETRDPARRAIVASLRKYLGLKREEEETKILKRRLGTFLVNNERRKELAVQMGCSVASGESCRVFPLPQSKKNGHFQAMLQIDDQELAAIQEATCDEKNTLHFQAIVEDGDDRVFEGMSHLIPNEGVSVISDIDDTVKITGVGNKKALLRSTFMEEFKQVPGMAELYQEWAEDLDCKFHFVSSSPWQLWEELAGFLSDIGFPHATYHLKPIRLKDRTLFDLWKCPLETKIEVIESILDSFPQRKFILVGDTGEKDPEVYGEIARRYPNQIQGLYVRNVTGETGKEERYDEAWVGVNREICHLFTEPQDIQLPASLTTSPPTNAKEALKP</sequence>